<dbReference type="EMBL" id="JAMXQV010000007">
    <property type="protein sequence ID" value="MCR6484154.1"/>
    <property type="molecule type" value="Genomic_DNA"/>
</dbReference>
<feature type="transmembrane region" description="Helical" evidence="1">
    <location>
        <begin position="68"/>
        <end position="85"/>
    </location>
</feature>
<reference evidence="2" key="1">
    <citation type="submission" date="2022-06" db="EMBL/GenBank/DDBJ databases">
        <title>Amycolatopsis iheyaensis sp. nov., a new species of the genus Amycolatopsis isolated from soil in Iheya island, Japan.</title>
        <authorList>
            <person name="Ngamcharungchit C."/>
            <person name="Kanto H."/>
            <person name="Take A."/>
            <person name="Intra B."/>
            <person name="Matsumoto A."/>
            <person name="Panbangred W."/>
            <person name="Inahashi Y."/>
        </authorList>
    </citation>
    <scope>NUCLEOTIDE SEQUENCE</scope>
    <source>
        <strain evidence="2">OK19-0408</strain>
    </source>
</reference>
<evidence type="ECO:0000256" key="1">
    <source>
        <dbReference type="SAM" id="Phobius"/>
    </source>
</evidence>
<evidence type="ECO:0000313" key="3">
    <source>
        <dbReference type="Proteomes" id="UP001144096"/>
    </source>
</evidence>
<feature type="transmembrane region" description="Helical" evidence="1">
    <location>
        <begin position="41"/>
        <end position="61"/>
    </location>
</feature>
<feature type="transmembrane region" description="Helical" evidence="1">
    <location>
        <begin position="97"/>
        <end position="118"/>
    </location>
</feature>
<name>A0A9X2N8U1_9PSEU</name>
<sequence length="122" mass="12713">MGTSGVSKRRLLWAAGLCLLPWIAVLATTLPDTAVAQHWRLAWTGFDAAEALGLLVTAWLLARTDPRAPLAATATATLLLADAWFDVTTAGSDVGLSLLMAALEVPLALVCLSVARAVPAHV</sequence>
<comment type="caution">
    <text evidence="2">The sequence shown here is derived from an EMBL/GenBank/DDBJ whole genome shotgun (WGS) entry which is preliminary data.</text>
</comment>
<dbReference type="AlphaFoldDB" id="A0A9X2N8U1"/>
<dbReference type="Proteomes" id="UP001144096">
    <property type="component" value="Unassembled WGS sequence"/>
</dbReference>
<gene>
    <name evidence="2" type="ORF">M8542_15130</name>
</gene>
<keyword evidence="1" id="KW-0472">Membrane</keyword>
<protein>
    <submittedName>
        <fullName evidence="2">Uncharacterized protein</fullName>
    </submittedName>
</protein>
<dbReference type="RefSeq" id="WP_257920788.1">
    <property type="nucleotide sequence ID" value="NZ_JAMXQV010000007.1"/>
</dbReference>
<keyword evidence="1" id="KW-0812">Transmembrane</keyword>
<accession>A0A9X2N8U1</accession>
<evidence type="ECO:0000313" key="2">
    <source>
        <dbReference type="EMBL" id="MCR6484154.1"/>
    </source>
</evidence>
<keyword evidence="1" id="KW-1133">Transmembrane helix</keyword>
<organism evidence="2 3">
    <name type="scientific">Amycolatopsis iheyensis</name>
    <dbReference type="NCBI Taxonomy" id="2945988"/>
    <lineage>
        <taxon>Bacteria</taxon>
        <taxon>Bacillati</taxon>
        <taxon>Actinomycetota</taxon>
        <taxon>Actinomycetes</taxon>
        <taxon>Pseudonocardiales</taxon>
        <taxon>Pseudonocardiaceae</taxon>
        <taxon>Amycolatopsis</taxon>
    </lineage>
</organism>
<keyword evidence="3" id="KW-1185">Reference proteome</keyword>
<proteinExistence type="predicted"/>